<name>V6SI27_9FLAO</name>
<dbReference type="PATRIC" id="fig|1341181.4.peg.2785"/>
<feature type="domain" description="HMA" evidence="2">
    <location>
        <begin position="29"/>
        <end position="101"/>
    </location>
</feature>
<gene>
    <name evidence="3" type="ORF">FLJC2902T_28310</name>
</gene>
<dbReference type="Pfam" id="PF00403">
    <property type="entry name" value="HMA"/>
    <property type="match status" value="1"/>
</dbReference>
<dbReference type="EMBL" id="AVGG01000019">
    <property type="protein sequence ID" value="ESU26348.1"/>
    <property type="molecule type" value="Genomic_DNA"/>
</dbReference>
<dbReference type="STRING" id="1341181.FLJC2902T_28310"/>
<dbReference type="eggNOG" id="COG2608">
    <property type="taxonomic scope" value="Bacteria"/>
</dbReference>
<accession>V6SI27</accession>
<feature type="signal peptide" evidence="1">
    <location>
        <begin position="1"/>
        <end position="23"/>
    </location>
</feature>
<organism evidence="3 4">
    <name type="scientific">Flavobacterium limnosediminis JC2902</name>
    <dbReference type="NCBI Taxonomy" id="1341181"/>
    <lineage>
        <taxon>Bacteria</taxon>
        <taxon>Pseudomonadati</taxon>
        <taxon>Bacteroidota</taxon>
        <taxon>Flavobacteriia</taxon>
        <taxon>Flavobacteriales</taxon>
        <taxon>Flavobacteriaceae</taxon>
        <taxon>Flavobacterium</taxon>
    </lineage>
</organism>
<keyword evidence="4" id="KW-1185">Reference proteome</keyword>
<dbReference type="GO" id="GO:0046872">
    <property type="term" value="F:metal ion binding"/>
    <property type="evidence" value="ECO:0007669"/>
    <property type="project" value="InterPro"/>
</dbReference>
<sequence>MKTKMKYFIALAFMLFSMTASFAQQTKKTQKAIIKTTITCDHCKECETCGQLFEKTLLREKGIQMVTLNVEEMTIEVIFNSKKTDLTAIRNAISNLGYDADGVKASPEGYEKLDGCCKV</sequence>
<comment type="caution">
    <text evidence="3">The sequence shown here is derived from an EMBL/GenBank/DDBJ whole genome shotgun (WGS) entry which is preliminary data.</text>
</comment>
<dbReference type="Proteomes" id="UP000018004">
    <property type="component" value="Unassembled WGS sequence"/>
</dbReference>
<evidence type="ECO:0000256" key="1">
    <source>
        <dbReference type="SAM" id="SignalP"/>
    </source>
</evidence>
<evidence type="ECO:0000259" key="2">
    <source>
        <dbReference type="PROSITE" id="PS50846"/>
    </source>
</evidence>
<dbReference type="Gene3D" id="3.30.70.100">
    <property type="match status" value="1"/>
</dbReference>
<proteinExistence type="predicted"/>
<dbReference type="InterPro" id="IPR036163">
    <property type="entry name" value="HMA_dom_sf"/>
</dbReference>
<protein>
    <submittedName>
        <fullName evidence="3">Heavy metal transport/detoxification protein</fullName>
    </submittedName>
</protein>
<evidence type="ECO:0000313" key="4">
    <source>
        <dbReference type="Proteomes" id="UP000018004"/>
    </source>
</evidence>
<dbReference type="SUPFAM" id="SSF55008">
    <property type="entry name" value="HMA, heavy metal-associated domain"/>
    <property type="match status" value="1"/>
</dbReference>
<dbReference type="AlphaFoldDB" id="V6SI27"/>
<keyword evidence="1" id="KW-0732">Signal</keyword>
<dbReference type="PROSITE" id="PS50846">
    <property type="entry name" value="HMA_2"/>
    <property type="match status" value="1"/>
</dbReference>
<dbReference type="InterPro" id="IPR006121">
    <property type="entry name" value="HMA_dom"/>
</dbReference>
<feature type="chain" id="PRO_5004750904" evidence="1">
    <location>
        <begin position="24"/>
        <end position="119"/>
    </location>
</feature>
<dbReference type="OrthoDB" id="5513217at2"/>
<evidence type="ECO:0000313" key="3">
    <source>
        <dbReference type="EMBL" id="ESU26348.1"/>
    </source>
</evidence>
<reference evidence="3 4" key="1">
    <citation type="submission" date="2013-08" db="EMBL/GenBank/DDBJ databases">
        <title>Flavobacterium limnosediminis JC2902 genome sequencing.</title>
        <authorList>
            <person name="Lee K."/>
            <person name="Yi H."/>
            <person name="Park S."/>
            <person name="Chun J."/>
        </authorList>
    </citation>
    <scope>NUCLEOTIDE SEQUENCE [LARGE SCALE GENOMIC DNA]</scope>
    <source>
        <strain evidence="3 4">JC2902</strain>
    </source>
</reference>